<proteinExistence type="predicted"/>
<comment type="caution">
    <text evidence="1">The sequence shown here is derived from an EMBL/GenBank/DDBJ whole genome shotgun (WGS) entry which is preliminary data.</text>
</comment>
<evidence type="ECO:0000313" key="1">
    <source>
        <dbReference type="EMBL" id="RXW32395.1"/>
    </source>
</evidence>
<dbReference type="EMBL" id="PPCV01000004">
    <property type="protein sequence ID" value="RXW32395.1"/>
    <property type="molecule type" value="Genomic_DNA"/>
</dbReference>
<evidence type="ECO:0000313" key="2">
    <source>
        <dbReference type="Proteomes" id="UP000290624"/>
    </source>
</evidence>
<keyword evidence="2" id="KW-1185">Reference proteome</keyword>
<protein>
    <submittedName>
        <fullName evidence="1">Uncharacterized protein</fullName>
    </submittedName>
</protein>
<reference evidence="1 2" key="1">
    <citation type="submission" date="2018-01" db="EMBL/GenBank/DDBJ databases">
        <title>Lactibacter flavus gen. nov., sp. nov., a novel bacterium of the family Propionibacteriaceae isolated from raw milk and dairy products.</title>
        <authorList>
            <person name="Wenning M."/>
            <person name="Breitenwieser F."/>
            <person name="Huptas C."/>
            <person name="von Neubeck M."/>
            <person name="Busse H.-J."/>
            <person name="Scherer S."/>
        </authorList>
    </citation>
    <scope>NUCLEOTIDE SEQUENCE [LARGE SCALE GENOMIC DNA]</scope>
    <source>
        <strain evidence="1 2">VG341</strain>
    </source>
</reference>
<name>A0A4Q2EK86_9ACTN</name>
<dbReference type="Proteomes" id="UP000290624">
    <property type="component" value="Unassembled WGS sequence"/>
</dbReference>
<accession>A0A4Q2EK86</accession>
<sequence length="93" mass="9849">MVLAALIVAGVYLWSVRPLPDGPYTCQYHGVALPYPPQVEVVAGVVVVTPNQHPDGAFTEAVGIERTGTDQFTATFSTDTSFRGTLLTCTHAG</sequence>
<dbReference type="AlphaFoldDB" id="A0A4Q2EK86"/>
<gene>
    <name evidence="1" type="ORF">C1706_07585</name>
</gene>
<organism evidence="1 2">
    <name type="scientific">Propioniciclava flava</name>
    <dbReference type="NCBI Taxonomy" id="2072026"/>
    <lineage>
        <taxon>Bacteria</taxon>
        <taxon>Bacillati</taxon>
        <taxon>Actinomycetota</taxon>
        <taxon>Actinomycetes</taxon>
        <taxon>Propionibacteriales</taxon>
        <taxon>Propionibacteriaceae</taxon>
        <taxon>Propioniciclava</taxon>
    </lineage>
</organism>